<accession>A0A8H6D5Z0</accession>
<organism evidence="2 3">
    <name type="scientific">Fusarium mundagurra</name>
    <dbReference type="NCBI Taxonomy" id="1567541"/>
    <lineage>
        <taxon>Eukaryota</taxon>
        <taxon>Fungi</taxon>
        <taxon>Dikarya</taxon>
        <taxon>Ascomycota</taxon>
        <taxon>Pezizomycotina</taxon>
        <taxon>Sordariomycetes</taxon>
        <taxon>Hypocreomycetidae</taxon>
        <taxon>Hypocreales</taxon>
        <taxon>Nectriaceae</taxon>
        <taxon>Fusarium</taxon>
        <taxon>Fusarium fujikuroi species complex</taxon>
    </lineage>
</organism>
<feature type="compositionally biased region" description="Basic and acidic residues" evidence="1">
    <location>
        <begin position="331"/>
        <end position="346"/>
    </location>
</feature>
<dbReference type="Proteomes" id="UP000544331">
    <property type="component" value="Unassembled WGS sequence"/>
</dbReference>
<protein>
    <submittedName>
        <fullName evidence="2">Uncharacterized protein</fullName>
    </submittedName>
</protein>
<dbReference type="AlphaFoldDB" id="A0A8H6D5Z0"/>
<proteinExistence type="predicted"/>
<feature type="compositionally biased region" description="Basic and acidic residues" evidence="1">
    <location>
        <begin position="93"/>
        <end position="111"/>
    </location>
</feature>
<name>A0A8H6D5Z0_9HYPO</name>
<dbReference type="EMBL" id="JAAOAN010000478">
    <property type="protein sequence ID" value="KAF5705611.1"/>
    <property type="molecule type" value="Genomic_DNA"/>
</dbReference>
<keyword evidence="3" id="KW-1185">Reference proteome</keyword>
<evidence type="ECO:0000313" key="2">
    <source>
        <dbReference type="EMBL" id="KAF5705611.1"/>
    </source>
</evidence>
<evidence type="ECO:0000256" key="1">
    <source>
        <dbReference type="SAM" id="MobiDB-lite"/>
    </source>
</evidence>
<dbReference type="OrthoDB" id="4939762at2759"/>
<reference evidence="2 3" key="1">
    <citation type="submission" date="2020-05" db="EMBL/GenBank/DDBJ databases">
        <title>Identification and distribution of gene clusters putatively required for synthesis of sphingolipid metabolism inhibitors in phylogenetically diverse species of the filamentous fungus Fusarium.</title>
        <authorList>
            <person name="Kim H.-S."/>
            <person name="Busman M."/>
            <person name="Brown D.W."/>
            <person name="Divon H."/>
            <person name="Uhlig S."/>
            <person name="Proctor R.H."/>
        </authorList>
    </citation>
    <scope>NUCLEOTIDE SEQUENCE [LARGE SCALE GENOMIC DNA]</scope>
    <source>
        <strain evidence="2 3">NRRL 66235</strain>
    </source>
</reference>
<sequence>MPSVGNPNGPSKNRLAARASSARKERRKRSQAPKDKVAKADTTRGARPGLLPTSGPRAKVSAKKARKIEKRLAHAMKRKMEAEGEAEMKACEETLPRGEPHGENETSERKASPRSRTGRGWKTAIDGTNPTSIFNLQSSIFHLELTFNSILITAPQPATSIPKSHFFSSGANSHFSLISSHSFIFTSTKPQLGALSPFHPNMSTSLPPAFVQNMTQRLTEILLLNLMTADFKNHIFYNSNRRLEEAKQKGITLSDISIGDDCLATWAGRTWDPDTASLHDSLQEDALNHLEAQEASVMVRRDLIRKSNRKLEEARALAEEAIPFLLEHNEEDEHHSSPESDIHEDSDSSEGTFVNLVPKDSDNDTLMVTDDAETTDSDSDSDMESTVTGNDDDLANNEVETSNIFDPEPSYDDPDDYDEPNIFHGAQVMGVPAQHSIVDLEVYIAEDEDEVQDLPEMELAIDQESYEHYFGTDGAIDLEIVGGRLICTGELFEEDQEMTLEDVADDMEVLSLTASDDEQLEAED</sequence>
<evidence type="ECO:0000313" key="3">
    <source>
        <dbReference type="Proteomes" id="UP000544331"/>
    </source>
</evidence>
<feature type="region of interest" description="Disordered" evidence="1">
    <location>
        <begin position="1"/>
        <end position="70"/>
    </location>
</feature>
<comment type="caution">
    <text evidence="2">The sequence shown here is derived from an EMBL/GenBank/DDBJ whole genome shotgun (WGS) entry which is preliminary data.</text>
</comment>
<feature type="compositionally biased region" description="Basic and acidic residues" evidence="1">
    <location>
        <begin position="32"/>
        <end position="44"/>
    </location>
</feature>
<feature type="region of interest" description="Disordered" evidence="1">
    <location>
        <begin position="331"/>
        <end position="414"/>
    </location>
</feature>
<feature type="compositionally biased region" description="Acidic residues" evidence="1">
    <location>
        <begin position="370"/>
        <end position="383"/>
    </location>
</feature>
<feature type="compositionally biased region" description="Low complexity" evidence="1">
    <location>
        <begin position="11"/>
        <end position="20"/>
    </location>
</feature>
<feature type="compositionally biased region" description="Basic residues" evidence="1">
    <location>
        <begin position="60"/>
        <end position="70"/>
    </location>
</feature>
<feature type="region of interest" description="Disordered" evidence="1">
    <location>
        <begin position="93"/>
        <end position="124"/>
    </location>
</feature>
<feature type="compositionally biased region" description="Polar residues" evidence="1">
    <location>
        <begin position="1"/>
        <end position="10"/>
    </location>
</feature>
<gene>
    <name evidence="2" type="ORF">FMUND_12051</name>
</gene>